<accession>A0A9X2NE72</accession>
<dbReference type="Gene3D" id="3.30.310.70">
    <property type="entry name" value="TT1751-like domain"/>
    <property type="match status" value="1"/>
</dbReference>
<dbReference type="Proteomes" id="UP001144096">
    <property type="component" value="Unassembled WGS sequence"/>
</dbReference>
<evidence type="ECO:0000313" key="3">
    <source>
        <dbReference type="Proteomes" id="UP001144096"/>
    </source>
</evidence>
<reference evidence="2" key="1">
    <citation type="submission" date="2022-06" db="EMBL/GenBank/DDBJ databases">
        <title>Amycolatopsis iheyaensis sp. nov., a new species of the genus Amycolatopsis isolated from soil in Iheya island, Japan.</title>
        <authorList>
            <person name="Ngamcharungchit C."/>
            <person name="Kanto H."/>
            <person name="Take A."/>
            <person name="Intra B."/>
            <person name="Matsumoto A."/>
            <person name="Panbangred W."/>
            <person name="Inahashi Y."/>
        </authorList>
    </citation>
    <scope>NUCLEOTIDE SEQUENCE</scope>
    <source>
        <strain evidence="2">OK19-0408</strain>
    </source>
</reference>
<dbReference type="CDD" id="cd14797">
    <property type="entry name" value="DUF302"/>
    <property type="match status" value="1"/>
</dbReference>
<name>A0A9X2NE72_9PSEU</name>
<evidence type="ECO:0000259" key="1">
    <source>
        <dbReference type="Pfam" id="PF03625"/>
    </source>
</evidence>
<keyword evidence="3" id="KW-1185">Reference proteome</keyword>
<feature type="domain" description="DUF302" evidence="1">
    <location>
        <begin position="37"/>
        <end position="97"/>
    </location>
</feature>
<evidence type="ECO:0000313" key="2">
    <source>
        <dbReference type="EMBL" id="MCR6482910.1"/>
    </source>
</evidence>
<dbReference type="AlphaFoldDB" id="A0A9X2NE72"/>
<dbReference type="PANTHER" id="PTHR38342">
    <property type="entry name" value="SLR5037 PROTEIN"/>
    <property type="match status" value="1"/>
</dbReference>
<dbReference type="InterPro" id="IPR005180">
    <property type="entry name" value="DUF302"/>
</dbReference>
<dbReference type="SUPFAM" id="SSF103247">
    <property type="entry name" value="TT1751-like"/>
    <property type="match status" value="1"/>
</dbReference>
<dbReference type="RefSeq" id="WP_257919527.1">
    <property type="nucleotide sequence ID" value="NZ_JAMXQV010000003.1"/>
</dbReference>
<comment type="caution">
    <text evidence="2">The sequence shown here is derived from an EMBL/GenBank/DDBJ whole genome shotgun (WGS) entry which is preliminary data.</text>
</comment>
<dbReference type="Pfam" id="PF03625">
    <property type="entry name" value="DUF302"/>
    <property type="match status" value="1"/>
</dbReference>
<sequence>MDEQGLTTVASQWPAATTVERLEAAVAAAGLTVFARVDHARNAREVGLPLRPTFLLVFGNPRGGTLLMQDNQVAGIDLPLKFLVWADEDDQAWVTYDRVEWIAGRHGLSEKTADVVATTAAALDRLARHATGD</sequence>
<dbReference type="InterPro" id="IPR035923">
    <property type="entry name" value="TT1751-like_sf"/>
</dbReference>
<dbReference type="EMBL" id="JAMXQV010000003">
    <property type="protein sequence ID" value="MCR6482910.1"/>
    <property type="molecule type" value="Genomic_DNA"/>
</dbReference>
<dbReference type="PANTHER" id="PTHR38342:SF2">
    <property type="entry name" value="INNER MEMBRANE OR EXPORTED"/>
    <property type="match status" value="1"/>
</dbReference>
<protein>
    <submittedName>
        <fullName evidence="2">DUF302 domain-containing protein</fullName>
    </submittedName>
</protein>
<gene>
    <name evidence="2" type="ORF">M8542_08770</name>
</gene>
<organism evidence="2 3">
    <name type="scientific">Amycolatopsis iheyensis</name>
    <dbReference type="NCBI Taxonomy" id="2945988"/>
    <lineage>
        <taxon>Bacteria</taxon>
        <taxon>Bacillati</taxon>
        <taxon>Actinomycetota</taxon>
        <taxon>Actinomycetes</taxon>
        <taxon>Pseudonocardiales</taxon>
        <taxon>Pseudonocardiaceae</taxon>
        <taxon>Amycolatopsis</taxon>
    </lineage>
</organism>
<proteinExistence type="predicted"/>